<evidence type="ECO:0000313" key="1">
    <source>
        <dbReference type="EMBL" id="CAJ1403875.1"/>
    </source>
</evidence>
<reference evidence="1" key="1">
    <citation type="submission" date="2023-08" db="EMBL/GenBank/DDBJ databases">
        <authorList>
            <person name="Chen Y."/>
            <person name="Shah S."/>
            <person name="Dougan E. K."/>
            <person name="Thang M."/>
            <person name="Chan C."/>
        </authorList>
    </citation>
    <scope>NUCLEOTIDE SEQUENCE</scope>
</reference>
<keyword evidence="2" id="KW-1185">Reference proteome</keyword>
<gene>
    <name evidence="1" type="ORF">EVOR1521_LOCUS26447</name>
</gene>
<proteinExistence type="predicted"/>
<dbReference type="SUPFAM" id="SSF52540">
    <property type="entry name" value="P-loop containing nucleoside triphosphate hydrolases"/>
    <property type="match status" value="1"/>
</dbReference>
<accession>A0AA36JEI3</accession>
<evidence type="ECO:0000313" key="2">
    <source>
        <dbReference type="Proteomes" id="UP001178507"/>
    </source>
</evidence>
<dbReference type="Proteomes" id="UP001178507">
    <property type="component" value="Unassembled WGS sequence"/>
</dbReference>
<organism evidence="1 2">
    <name type="scientific">Effrenium voratum</name>
    <dbReference type="NCBI Taxonomy" id="2562239"/>
    <lineage>
        <taxon>Eukaryota</taxon>
        <taxon>Sar</taxon>
        <taxon>Alveolata</taxon>
        <taxon>Dinophyceae</taxon>
        <taxon>Suessiales</taxon>
        <taxon>Symbiodiniaceae</taxon>
        <taxon>Effrenium</taxon>
    </lineage>
</organism>
<dbReference type="AlphaFoldDB" id="A0AA36JEI3"/>
<protein>
    <submittedName>
        <fullName evidence="1">Uncharacterized protein</fullName>
    </submittedName>
</protein>
<comment type="caution">
    <text evidence="1">The sequence shown here is derived from an EMBL/GenBank/DDBJ whole genome shotgun (WGS) entry which is preliminary data.</text>
</comment>
<name>A0AA36JEI3_9DINO</name>
<dbReference type="EMBL" id="CAUJNA010003514">
    <property type="protein sequence ID" value="CAJ1403875.1"/>
    <property type="molecule type" value="Genomic_DNA"/>
</dbReference>
<dbReference type="InterPro" id="IPR027417">
    <property type="entry name" value="P-loop_NTPase"/>
</dbReference>
<sequence>MLASSEEPANKMRRLNTGEDWNRKLLASGPYAAVVPDGSVPFVNRHEEMFDLFEANADVILRLQRARAESLQIDNWRPCRVAIAAQMFGSGKTTLGRNFIQQLKDSEYEKFAKEKIARLENKMIEESLEAEWNLMKRARTLYWDLSGCHTVEAVADRLTGKSHGDVSGHIANHVMCKAIKGGATPLFVHFDEVGELGNQVGDLREAIRQTWSKMLEQEADQPMQRIYFFLSGRDVPLNALGKPGSPIGTKWIILDMLKEEHIKSILSTSTLSQKLREFSELNGLPKTLVQWTGGSPRLLVYCLRALHHLSEEGVSTGDGEQTMEMVYSIFQEVQAIAGEVFLAAEDEGDWRETWMYLILLAQLRVPCHRRMVVHVGNSENNLETLLGRLNIYISKPSKLIVGIEDPFYICHMKMVEKFVRARFSSDCRVHLFLGAETGMNAAQLLECLVEQRIIVKACLGQDFACLWKVLLNPLLDGTMAADKVVVLDKGSPLKPFPKITQQAKSLSEVTLPLPNILHPNNLSAAMEKLDSNKVYRPGQKSGSADTFIKQEGFVIELQDKSGVASGITWSDICKEVNKCLKDGHVIWVLIAIKLSETMLRWVGDKPLVLKAGYYQEEAVSKNSMLLYRPECSKHWTQKIVNGKFEKLPSGKNTTGQHTELLVRENLEVVIAPPSAIKEFLGAEDFEIVQRLAEQKTDEAIGGKIEVPFLSRFYNFGSRASTGHDTATSSGAGPPPASPHRVTIGVQHGDAEGKVKFSTAAAPEVIKEAIRNELHLPEYQRFQLKDADDCGVPVDGNLPPGKYKVVLLEA</sequence>